<dbReference type="Gene3D" id="3.30.565.60">
    <property type="match status" value="1"/>
</dbReference>
<feature type="domain" description="Schlafen AlbA-2" evidence="1">
    <location>
        <begin position="30"/>
        <end position="141"/>
    </location>
</feature>
<dbReference type="Pfam" id="PF21247">
    <property type="entry name" value="Fic-like_C"/>
    <property type="match status" value="1"/>
</dbReference>
<dbReference type="Proteomes" id="UP000295066">
    <property type="component" value="Unassembled WGS sequence"/>
</dbReference>
<evidence type="ECO:0000259" key="2">
    <source>
        <dbReference type="Pfam" id="PF21247"/>
    </source>
</evidence>
<sequence>MNSHGTKLITKMNGDLNEVERIRRLIRKGEGLTIEFKESGRALSKSVYQTVCAFLNRNGGNILLGVADDGRITGIDQGNISRIKRDFASTLNNREKISPPPYLALNEIEIGGVTILQVFVPESSQVHHCAGRIFDRNEDGDIDITGNTRSVAELYIRKQNSYSENRIYPHAELADLREDLIARVRKIAGIQRKDHPWTRMDDMELLKSAQLHQVNLETGKSGITLAGILLLGKDESILSAVPHHRTDLILRIKNVDRYDDRDVVHTNLIDSYDRIMAFIAKHLPDPFHLERDTRVSLRELIFREIASNILIHREYSNPFPAKLIIGKDDVRTENSNKSHGFGLIDPKSFSPFPKNPVIARFFREIGRADELGSGVRNLTKYGETYGGRMPELMEGDIFRTIVYLPTADKKDVTTEVTMEVTTEVAMEVLFLSAFHGEMSRRELQARLGLKNAEHFRQKYIVPALESGLIEMTIPDKPKSRLQQYRLTEKGGEELEEMRKRHPFGR</sequence>
<name>A0A4R8M4B6_9BACT</name>
<evidence type="ECO:0000313" key="3">
    <source>
        <dbReference type="EMBL" id="TDY59568.1"/>
    </source>
</evidence>
<reference evidence="3 4" key="1">
    <citation type="submission" date="2019-03" db="EMBL/GenBank/DDBJ databases">
        <title>Genomic Encyclopedia of Type Strains, Phase IV (KMG-IV): sequencing the most valuable type-strain genomes for metagenomic binning, comparative biology and taxonomic classification.</title>
        <authorList>
            <person name="Goeker M."/>
        </authorList>
    </citation>
    <scope>NUCLEOTIDE SEQUENCE [LARGE SCALE GENOMIC DNA]</scope>
    <source>
        <strain evidence="3 4">DSM 25964</strain>
    </source>
</reference>
<dbReference type="PANTHER" id="PTHR30595">
    <property type="entry name" value="GLPR-RELATED TRANSCRIPTIONAL REPRESSOR"/>
    <property type="match status" value="1"/>
</dbReference>
<accession>A0A4R8M4B6</accession>
<dbReference type="EMBL" id="SORI01000012">
    <property type="protein sequence ID" value="TDY59568.1"/>
    <property type="molecule type" value="Genomic_DNA"/>
</dbReference>
<keyword evidence="3" id="KW-0067">ATP-binding</keyword>
<evidence type="ECO:0000259" key="1">
    <source>
        <dbReference type="Pfam" id="PF04326"/>
    </source>
</evidence>
<dbReference type="AlphaFoldDB" id="A0A4R8M4B6"/>
<feature type="domain" description="Filamentation induced by cAMP protein Fic-like C-terminal" evidence="2">
    <location>
        <begin position="432"/>
        <end position="487"/>
    </location>
</feature>
<dbReference type="InterPro" id="IPR007421">
    <property type="entry name" value="Schlafen_AlbA_2_dom"/>
</dbReference>
<proteinExistence type="predicted"/>
<dbReference type="Gene3D" id="3.30.950.30">
    <property type="entry name" value="Schlafen, AAA domain"/>
    <property type="match status" value="1"/>
</dbReference>
<keyword evidence="3" id="KW-0378">Hydrolase</keyword>
<keyword evidence="4" id="KW-1185">Reference proteome</keyword>
<dbReference type="InterPro" id="IPR038475">
    <property type="entry name" value="RecG_C_sf"/>
</dbReference>
<gene>
    <name evidence="3" type="ORF">C8D99_11277</name>
</gene>
<dbReference type="InterPro" id="IPR049514">
    <property type="entry name" value="Fic-like_C"/>
</dbReference>
<dbReference type="Pfam" id="PF04326">
    <property type="entry name" value="SLFN_AlbA_2"/>
    <property type="match status" value="1"/>
</dbReference>
<protein>
    <submittedName>
        <fullName evidence="3">ATP-dependent DNA helicase RecG</fullName>
    </submittedName>
</protein>
<comment type="caution">
    <text evidence="3">The sequence shown here is derived from an EMBL/GenBank/DDBJ whole genome shotgun (WGS) entry which is preliminary data.</text>
</comment>
<dbReference type="PANTHER" id="PTHR30595:SF6">
    <property type="entry name" value="SCHLAFEN ALBA-2 DOMAIN-CONTAINING PROTEIN"/>
    <property type="match status" value="1"/>
</dbReference>
<organism evidence="3 4">
    <name type="scientific">Aminivibrio pyruvatiphilus</name>
    <dbReference type="NCBI Taxonomy" id="1005740"/>
    <lineage>
        <taxon>Bacteria</taxon>
        <taxon>Thermotogati</taxon>
        <taxon>Synergistota</taxon>
        <taxon>Synergistia</taxon>
        <taxon>Synergistales</taxon>
        <taxon>Aminobacteriaceae</taxon>
        <taxon>Aminivibrio</taxon>
    </lineage>
</organism>
<keyword evidence="3" id="KW-0547">Nucleotide-binding</keyword>
<evidence type="ECO:0000313" key="4">
    <source>
        <dbReference type="Proteomes" id="UP000295066"/>
    </source>
</evidence>
<dbReference type="InterPro" id="IPR038461">
    <property type="entry name" value="Schlafen_AlbA_2_dom_sf"/>
</dbReference>
<dbReference type="GO" id="GO:0004386">
    <property type="term" value="F:helicase activity"/>
    <property type="evidence" value="ECO:0007669"/>
    <property type="project" value="UniProtKB-KW"/>
</dbReference>
<keyword evidence="3" id="KW-0347">Helicase</keyword>